<evidence type="ECO:0000313" key="4">
    <source>
        <dbReference type="Proteomes" id="UP000265614"/>
    </source>
</evidence>
<dbReference type="Proteomes" id="UP000265614">
    <property type="component" value="Unassembled WGS sequence"/>
</dbReference>
<dbReference type="Pfam" id="PF04101">
    <property type="entry name" value="Glyco_tran_28_C"/>
    <property type="match status" value="1"/>
</dbReference>
<protein>
    <submittedName>
        <fullName evidence="3">Glycosyltransferase</fullName>
    </submittedName>
</protein>
<evidence type="ECO:0000259" key="2">
    <source>
        <dbReference type="Pfam" id="PF04101"/>
    </source>
</evidence>
<dbReference type="EMBL" id="QZEZ01000008">
    <property type="protein sequence ID" value="RJK93759.1"/>
    <property type="molecule type" value="Genomic_DNA"/>
</dbReference>
<evidence type="ECO:0000313" key="3">
    <source>
        <dbReference type="EMBL" id="RJK93759.1"/>
    </source>
</evidence>
<sequence>MSTLEVRPPSPPRRRVALYSHDTQGLGHVRRNVALAAALVAAEPRTDVLLLTGAPEATSLPLPPHTDVLTLPTLRKDERGRYAPRALATSLPELLELRARILQAALTAFAPDLLVVDKVARGVDGELDHALASLPASTRVVLGLREVLDAPDVARREWDAAGTTAALERHYDAVWVYGDPAVYDPVREYALPPEVAAKVRSTGYLARGRGEGTALRTRPSGRQGRPAGPYVLCTVGGGQDGYELADAFVRAPLPPGHTGVVLTGPYMRPQARAALRRAAGPGVRVLDLVTDAEEWVDGAAAVVSMGGYNSVCELLAAGRPALVVPRTAPRAEQLVRARRLQSLGLVDVLTPDVAGPEQLGTWLRAAVVRPRRRDAGIDLDGLARVPVLARELLSAPPRRRPAPAAAPVVPAGLATLHVTATEELADVAV</sequence>
<accession>A0A3A3YU31</accession>
<dbReference type="PANTHER" id="PTHR21015">
    <property type="entry name" value="UDP-N-ACETYLGLUCOSAMINE--N-ACETYLMURAMYL-(PENTAPEPTIDE) PYROPHOSPHORYL-UNDECAPRENOL N-ACETYLGLUCOSAMINE TRANSFERASE 1"/>
    <property type="match status" value="1"/>
</dbReference>
<feature type="domain" description="Glycosyl transferase family 28 C-terminal" evidence="2">
    <location>
        <begin position="281"/>
        <end position="360"/>
    </location>
</feature>
<evidence type="ECO:0000256" key="1">
    <source>
        <dbReference type="SAM" id="MobiDB-lite"/>
    </source>
</evidence>
<keyword evidence="4" id="KW-1185">Reference proteome</keyword>
<keyword evidence="3" id="KW-0808">Transferase</keyword>
<dbReference type="SUPFAM" id="SSF53756">
    <property type="entry name" value="UDP-Glycosyltransferase/glycogen phosphorylase"/>
    <property type="match status" value="1"/>
</dbReference>
<dbReference type="PANTHER" id="PTHR21015:SF28">
    <property type="entry name" value="SLL1722 PROTEIN"/>
    <property type="match status" value="1"/>
</dbReference>
<organism evidence="3 4">
    <name type="scientific">Vallicoccus soli</name>
    <dbReference type="NCBI Taxonomy" id="2339232"/>
    <lineage>
        <taxon>Bacteria</taxon>
        <taxon>Bacillati</taxon>
        <taxon>Actinomycetota</taxon>
        <taxon>Actinomycetes</taxon>
        <taxon>Motilibacterales</taxon>
        <taxon>Vallicoccaceae</taxon>
        <taxon>Vallicoccus</taxon>
    </lineage>
</organism>
<gene>
    <name evidence="3" type="ORF">D5H78_15595</name>
</gene>
<comment type="caution">
    <text evidence="3">The sequence shown here is derived from an EMBL/GenBank/DDBJ whole genome shotgun (WGS) entry which is preliminary data.</text>
</comment>
<feature type="region of interest" description="Disordered" evidence="1">
    <location>
        <begin position="209"/>
        <end position="228"/>
    </location>
</feature>
<proteinExistence type="predicted"/>
<dbReference type="OrthoDB" id="9802126at2"/>
<reference evidence="3 4" key="1">
    <citation type="submission" date="2018-09" db="EMBL/GenBank/DDBJ databases">
        <title>YIM 75000 draft genome.</title>
        <authorList>
            <person name="Tang S."/>
            <person name="Feng Y."/>
        </authorList>
    </citation>
    <scope>NUCLEOTIDE SEQUENCE [LARGE SCALE GENOMIC DNA]</scope>
    <source>
        <strain evidence="3 4">YIM 75000</strain>
    </source>
</reference>
<dbReference type="AlphaFoldDB" id="A0A3A3YU31"/>
<dbReference type="Gene3D" id="3.40.50.2000">
    <property type="entry name" value="Glycogen Phosphorylase B"/>
    <property type="match status" value="1"/>
</dbReference>
<dbReference type="InterPro" id="IPR007235">
    <property type="entry name" value="Glyco_trans_28_C"/>
</dbReference>
<name>A0A3A3YU31_9ACTN</name>
<dbReference type="RefSeq" id="WP_119951430.1">
    <property type="nucleotide sequence ID" value="NZ_QZEZ01000008.1"/>
</dbReference>
<dbReference type="GO" id="GO:0016758">
    <property type="term" value="F:hexosyltransferase activity"/>
    <property type="evidence" value="ECO:0007669"/>
    <property type="project" value="InterPro"/>
</dbReference>